<proteinExistence type="inferred from homology"/>
<dbReference type="CDD" id="cd02248">
    <property type="entry name" value="Peptidase_C1A"/>
    <property type="match status" value="1"/>
</dbReference>
<dbReference type="Gene3D" id="3.90.70.10">
    <property type="entry name" value="Cysteine proteinases"/>
    <property type="match status" value="1"/>
</dbReference>
<dbReference type="Gene3D" id="1.10.1330.10">
    <property type="entry name" value="Dockerin domain"/>
    <property type="match status" value="1"/>
</dbReference>
<dbReference type="Proteomes" id="UP000663722">
    <property type="component" value="Chromosome"/>
</dbReference>
<dbReference type="Pfam" id="PF00112">
    <property type="entry name" value="Peptidase_C1"/>
    <property type="match status" value="1"/>
</dbReference>
<dbReference type="SUPFAM" id="SSF54001">
    <property type="entry name" value="Cysteine proteinases"/>
    <property type="match status" value="1"/>
</dbReference>
<dbReference type="SMART" id="SM00645">
    <property type="entry name" value="Pept_C1"/>
    <property type="match status" value="1"/>
</dbReference>
<name>A0A975BIW8_9BACT</name>
<dbReference type="InterPro" id="IPR000668">
    <property type="entry name" value="Peptidase_C1A_C"/>
</dbReference>
<dbReference type="KEGG" id="dmm:dnm_021840"/>
<dbReference type="InterPro" id="IPR024361">
    <property type="entry name" value="BACON"/>
</dbReference>
<dbReference type="InterPro" id="IPR013128">
    <property type="entry name" value="Peptidase_C1A"/>
</dbReference>
<sequence>MATPDKGEYVFDPPSRSYNNIVSDYTSQNYTGTTILTPDIDISPKSLIFSRPKSETNVQDTEGESVSSADTSASRKREVRASSQPAHYETGLIIPDEVKAHWKTHMPSRKYRSRKNLPASKDWSIYDSPVKNQKNCGSCWAFAAVALVENLGNQANLFVEQNLSEQVIVSCLYQDQSFGRGCEGGWYWDAFNYIRIEGIPPETCYPYNASDEDCEGKCSEPDFVEKITQFSPPCSLWGERHSVDDLRGALQDGPLCVSMYVPDDFFSYTSGIYDYTGGDYGFGHAVLLVGYDDEQQCFRAKNSWGEGWGERGYFRIAYNDVTDNVKFGCYAGTASGIYLEGKSEEIIIKNTGTDDLVINNISCDKTWLEISPQTLPTILPDGQETISVSVADWNDVPFPDDMATITISSNDSDEPSVFVEVKAIIPPTIARPMLMISPPFQEGISVTEDKININISGTSGNIELDVSNGNDGSMSWTATTDDPWLNIVSGNSGDDNGTITIYYESNLGDARTGTISISSPEAENGLQAVELTQAAVVGADIDDSGSIDLRDAILVLKTLAGMNEDDIYVDADVNGDRRIGIEEAVYVLQSVSELTEEDDPAM</sequence>
<dbReference type="InterPro" id="IPR036439">
    <property type="entry name" value="Dockerin_dom_sf"/>
</dbReference>
<dbReference type="InterPro" id="IPR038765">
    <property type="entry name" value="Papain-like_cys_pep_sf"/>
</dbReference>
<dbReference type="InterPro" id="IPR013783">
    <property type="entry name" value="Ig-like_fold"/>
</dbReference>
<organism evidence="4 5">
    <name type="scientific">Desulfonema magnum</name>
    <dbReference type="NCBI Taxonomy" id="45655"/>
    <lineage>
        <taxon>Bacteria</taxon>
        <taxon>Pseudomonadati</taxon>
        <taxon>Thermodesulfobacteriota</taxon>
        <taxon>Desulfobacteria</taxon>
        <taxon>Desulfobacterales</taxon>
        <taxon>Desulfococcaceae</taxon>
        <taxon>Desulfonema</taxon>
    </lineage>
</organism>
<dbReference type="PRINTS" id="PR00705">
    <property type="entry name" value="PAPAIN"/>
</dbReference>
<evidence type="ECO:0000313" key="5">
    <source>
        <dbReference type="Proteomes" id="UP000663722"/>
    </source>
</evidence>
<dbReference type="SUPFAM" id="SSF63446">
    <property type="entry name" value="Type I dockerin domain"/>
    <property type="match status" value="1"/>
</dbReference>
<keyword evidence="5" id="KW-1185">Reference proteome</keyword>
<reference evidence="4" key="1">
    <citation type="journal article" date="2021" name="Microb. Physiol.">
        <title>Proteogenomic Insights into the Physiology of Marine, Sulfate-Reducing, Filamentous Desulfonema limicola and Desulfonema magnum.</title>
        <authorList>
            <person name="Schnaars V."/>
            <person name="Wohlbrand L."/>
            <person name="Scheve S."/>
            <person name="Hinrichs C."/>
            <person name="Reinhardt R."/>
            <person name="Rabus R."/>
        </authorList>
    </citation>
    <scope>NUCLEOTIDE SEQUENCE</scope>
    <source>
        <strain evidence="4">4be13</strain>
    </source>
</reference>
<dbReference type="GO" id="GO:0000272">
    <property type="term" value="P:polysaccharide catabolic process"/>
    <property type="evidence" value="ECO:0007669"/>
    <property type="project" value="InterPro"/>
</dbReference>
<gene>
    <name evidence="4" type="ORF">dnm_021840</name>
</gene>
<dbReference type="GO" id="GO:0006508">
    <property type="term" value="P:proteolysis"/>
    <property type="evidence" value="ECO:0007669"/>
    <property type="project" value="InterPro"/>
</dbReference>
<evidence type="ECO:0000259" key="3">
    <source>
        <dbReference type="SMART" id="SM00645"/>
    </source>
</evidence>
<dbReference type="CDD" id="cd14948">
    <property type="entry name" value="BACON"/>
    <property type="match status" value="1"/>
</dbReference>
<dbReference type="EMBL" id="CP061800">
    <property type="protein sequence ID" value="QTA86163.1"/>
    <property type="molecule type" value="Genomic_DNA"/>
</dbReference>
<dbReference type="AlphaFoldDB" id="A0A975BIW8"/>
<comment type="similarity">
    <text evidence="1">Belongs to the peptidase C1 family.</text>
</comment>
<dbReference type="PROSITE" id="PS00139">
    <property type="entry name" value="THIOL_PROTEASE_CYS"/>
    <property type="match status" value="1"/>
</dbReference>
<evidence type="ECO:0000256" key="2">
    <source>
        <dbReference type="SAM" id="MobiDB-lite"/>
    </source>
</evidence>
<dbReference type="InterPro" id="IPR039417">
    <property type="entry name" value="Peptidase_C1A_papain-like"/>
</dbReference>
<dbReference type="Gene3D" id="2.60.40.10">
    <property type="entry name" value="Immunoglobulins"/>
    <property type="match status" value="1"/>
</dbReference>
<protein>
    <submittedName>
        <fullName evidence="4">Peptidase C1A domain-containing protein</fullName>
    </submittedName>
</protein>
<accession>A0A975BIW8</accession>
<dbReference type="Pfam" id="PF19190">
    <property type="entry name" value="BACON_2"/>
    <property type="match status" value="1"/>
</dbReference>
<dbReference type="PANTHER" id="PTHR12411">
    <property type="entry name" value="CYSTEINE PROTEASE FAMILY C1-RELATED"/>
    <property type="match status" value="1"/>
</dbReference>
<dbReference type="InterPro" id="IPR000169">
    <property type="entry name" value="Pept_cys_AS"/>
</dbReference>
<dbReference type="GO" id="GO:0008234">
    <property type="term" value="F:cysteine-type peptidase activity"/>
    <property type="evidence" value="ECO:0007669"/>
    <property type="project" value="InterPro"/>
</dbReference>
<dbReference type="RefSeq" id="WP_207681919.1">
    <property type="nucleotide sequence ID" value="NZ_CP061800.1"/>
</dbReference>
<evidence type="ECO:0000313" key="4">
    <source>
        <dbReference type="EMBL" id="QTA86163.1"/>
    </source>
</evidence>
<feature type="domain" description="Peptidase C1A papain C-terminal" evidence="3">
    <location>
        <begin position="117"/>
        <end position="333"/>
    </location>
</feature>
<feature type="region of interest" description="Disordered" evidence="2">
    <location>
        <begin position="52"/>
        <end position="86"/>
    </location>
</feature>
<evidence type="ECO:0000256" key="1">
    <source>
        <dbReference type="ARBA" id="ARBA00008455"/>
    </source>
</evidence>
<feature type="compositionally biased region" description="Polar residues" evidence="2">
    <location>
        <begin position="55"/>
        <end position="72"/>
    </location>
</feature>